<evidence type="ECO:0000256" key="2">
    <source>
        <dbReference type="SAM" id="Phobius"/>
    </source>
</evidence>
<dbReference type="EMBL" id="ML978168">
    <property type="protein sequence ID" value="KAF2033071.1"/>
    <property type="molecule type" value="Genomic_DNA"/>
</dbReference>
<organism evidence="3 4">
    <name type="scientific">Setomelanomma holmii</name>
    <dbReference type="NCBI Taxonomy" id="210430"/>
    <lineage>
        <taxon>Eukaryota</taxon>
        <taxon>Fungi</taxon>
        <taxon>Dikarya</taxon>
        <taxon>Ascomycota</taxon>
        <taxon>Pezizomycotina</taxon>
        <taxon>Dothideomycetes</taxon>
        <taxon>Pleosporomycetidae</taxon>
        <taxon>Pleosporales</taxon>
        <taxon>Pleosporineae</taxon>
        <taxon>Phaeosphaeriaceae</taxon>
        <taxon>Setomelanomma</taxon>
    </lineage>
</organism>
<sequence length="1417" mass="157488">PATMATNPNLNINLPPPSTSSQSSAPFTPRPTSFVDDSDAEFDPTPLHSPRGGPDYDDLPPSYDEAQHQAVSDARHGITPLDPNQIEAHRLTLNEGPNQPEIWEYRVRGEQVEEEREQAPEYGNITRGSETTVPVQHVQNTEHIPVGRVGPVSPPAPDPAAALLDRALSFTRHEPDADVQYAPRLTRPIALPQDIPDHGQRLLERSPVQFSRAYAKALHAHSIRPAEFVEFLDGLNALCVAANTTVTDLLSESPMTDATPTLVHDYVRSANEGFFAPRGLRVSIQSLSTLMGCLAVPEEKGQQAGAVASVTDTASTPNRRAQALHPWIEALEFDVPQPSAQTSLLQFMTARHKEQKEKEGKTGVNVGSEDPPDSVPDVAAQRYAPPHAGPHDHFRQGQGRCGHRGGPWTPFGAPGHGPFGPHGNGPSGHPGCGPFGGAGRGPSGGRGRGPFGPPGFGAHGPSYQRGHDRGGHYSSGPGQNEWSAWGRNLGRWGEEFGKRMGDWGQEFGKQAEVWGRDVGKRAETFGEHVSGRASGNGTRSRPSAGPAQAGDAHPPGYEEGPHAQETGVLRGDIKENAYGRAADALGETAAKSKDDDDASSISSDSSDSDSDSDSESDDLDDEDDLPDAQGIFLKRVHSINKQAEAAAQKGKKSREEIAAERALAIEKAQDERTALQLKIEEKISKRSLKRVLRQKRRDLKREHRHKKRELRTSHTGKGKAKAKKSPEWKAAKKEYKDKKKELRKEKLKLRKEIREARAERMKAQRSVGVVGNTHVMPATFHTGVSLSVNYLVIAVRRTMTTMNPHQESVQVDEFDIGLDRSNVTKQGQIQLPPQEVQPVEDDPPFEPVGRSSSNMVNALKERKHHAAVKIRQKLHISKDSDDLSSHAPVLANAADTKSDSRLMEKIPAPDKHTLKDFAHNPVDTVKSKVSNQGNQQIAANIAAKEISHGQEVDLVNAHDKIGCATTESERLLAIQDVSHLLKERQSTYARWSLDRHVMKVRQLPRETMVQKTPADFQRKNIRGELFMDYKAYWQHQLVYFAHMYGGQYIGFGSDPPTPSKETIMPNIERLIVATSPFQELIMTTRRVYRWESPPETIKYLLIYVVLWYFNLIIPGVMSAVLYLVVERRVHGNTLEDLRSDIKHREDQQQAALSLNEFIEKRGDDKWADEIVEVVGPWLMVQLADMANFFESVRNFYEWRKPTRTAATLGAFACVILVIPFIPLWLLVKSIGLSFGFTFFALFPLATNFPEYRLLVSPTKRLFWNIPTHAEWAIKYIQAEGTRFAANTNTQTSNIPLPSAIPIKTTPKAAQAQDYGFYKSHFNKDTGHLIISATSCRFVSNVGHIVHFVLAYEQINRVEKQDRQVKKNVPSKLTTDSGKDLKLVTKEGKEWVMENLEQRDEAFSQIVGFSQTTWQIVW</sequence>
<feature type="transmembrane region" description="Helical" evidence="2">
    <location>
        <begin position="1100"/>
        <end position="1125"/>
    </location>
</feature>
<comment type="caution">
    <text evidence="3">The sequence shown here is derived from an EMBL/GenBank/DDBJ whole genome shotgun (WGS) entry which is preliminary data.</text>
</comment>
<keyword evidence="2" id="KW-0812">Transmembrane</keyword>
<keyword evidence="2" id="KW-1133">Transmembrane helix</keyword>
<feature type="compositionally biased region" description="Basic residues" evidence="1">
    <location>
        <begin position="692"/>
        <end position="723"/>
    </location>
</feature>
<keyword evidence="4" id="KW-1185">Reference proteome</keyword>
<feature type="region of interest" description="Disordered" evidence="1">
    <location>
        <begin position="420"/>
        <end position="480"/>
    </location>
</feature>
<evidence type="ECO:0000256" key="1">
    <source>
        <dbReference type="SAM" id="MobiDB-lite"/>
    </source>
</evidence>
<feature type="region of interest" description="Disordered" evidence="1">
    <location>
        <begin position="525"/>
        <end position="631"/>
    </location>
</feature>
<dbReference type="InterPro" id="IPR053221">
    <property type="entry name" value="Burnettramic_acid_biosynth"/>
</dbReference>
<dbReference type="PANTHER" id="PTHR38887:SF1">
    <property type="entry name" value="RAS MODIFICATION PROTEIN ERF4"/>
    <property type="match status" value="1"/>
</dbReference>
<evidence type="ECO:0000313" key="4">
    <source>
        <dbReference type="Proteomes" id="UP000799777"/>
    </source>
</evidence>
<proteinExistence type="predicted"/>
<feature type="compositionally biased region" description="Acidic residues" evidence="1">
    <location>
        <begin position="606"/>
        <end position="626"/>
    </location>
</feature>
<protein>
    <submittedName>
        <fullName evidence="3">Uncharacterized protein</fullName>
    </submittedName>
</protein>
<feature type="compositionally biased region" description="Basic and acidic residues" evidence="1">
    <location>
        <begin position="724"/>
        <end position="735"/>
    </location>
</feature>
<feature type="compositionally biased region" description="Low complexity" evidence="1">
    <location>
        <begin position="7"/>
        <end position="27"/>
    </location>
</feature>
<evidence type="ECO:0000313" key="3">
    <source>
        <dbReference type="EMBL" id="KAF2033071.1"/>
    </source>
</evidence>
<accession>A0A9P4HDH7</accession>
<feature type="compositionally biased region" description="Gly residues" evidence="1">
    <location>
        <begin position="420"/>
        <end position="458"/>
    </location>
</feature>
<feature type="region of interest" description="Disordered" evidence="1">
    <location>
        <begin position="1"/>
        <end position="80"/>
    </location>
</feature>
<dbReference type="OrthoDB" id="1708389at2759"/>
<dbReference type="Proteomes" id="UP000799777">
    <property type="component" value="Unassembled WGS sequence"/>
</dbReference>
<feature type="non-terminal residue" evidence="3">
    <location>
        <position position="1"/>
    </location>
</feature>
<feature type="transmembrane region" description="Helical" evidence="2">
    <location>
        <begin position="1205"/>
        <end position="1224"/>
    </location>
</feature>
<dbReference type="PANTHER" id="PTHR38887">
    <property type="entry name" value="CHROMOSOME 21, WHOLE GENOME SHOTGUN SEQUENCE"/>
    <property type="match status" value="1"/>
</dbReference>
<feature type="region of interest" description="Disordered" evidence="1">
    <location>
        <begin position="692"/>
        <end position="735"/>
    </location>
</feature>
<name>A0A9P4HDH7_9PLEO</name>
<reference evidence="3" key="1">
    <citation type="journal article" date="2020" name="Stud. Mycol.">
        <title>101 Dothideomycetes genomes: a test case for predicting lifestyles and emergence of pathogens.</title>
        <authorList>
            <person name="Haridas S."/>
            <person name="Albert R."/>
            <person name="Binder M."/>
            <person name="Bloem J."/>
            <person name="Labutti K."/>
            <person name="Salamov A."/>
            <person name="Andreopoulos B."/>
            <person name="Baker S."/>
            <person name="Barry K."/>
            <person name="Bills G."/>
            <person name="Bluhm B."/>
            <person name="Cannon C."/>
            <person name="Castanera R."/>
            <person name="Culley D."/>
            <person name="Daum C."/>
            <person name="Ezra D."/>
            <person name="Gonzalez J."/>
            <person name="Henrissat B."/>
            <person name="Kuo A."/>
            <person name="Liang C."/>
            <person name="Lipzen A."/>
            <person name="Lutzoni F."/>
            <person name="Magnuson J."/>
            <person name="Mondo S."/>
            <person name="Nolan M."/>
            <person name="Ohm R."/>
            <person name="Pangilinan J."/>
            <person name="Park H.-J."/>
            <person name="Ramirez L."/>
            <person name="Alfaro M."/>
            <person name="Sun H."/>
            <person name="Tritt A."/>
            <person name="Yoshinaga Y."/>
            <person name="Zwiers L.-H."/>
            <person name="Turgeon B."/>
            <person name="Goodwin S."/>
            <person name="Spatafora J."/>
            <person name="Crous P."/>
            <person name="Grigoriev I."/>
        </authorList>
    </citation>
    <scope>NUCLEOTIDE SEQUENCE</scope>
    <source>
        <strain evidence="3">CBS 110217</strain>
    </source>
</reference>
<gene>
    <name evidence="3" type="ORF">EK21DRAFT_59218</name>
</gene>
<keyword evidence="2" id="KW-0472">Membrane</keyword>